<evidence type="ECO:0000313" key="1">
    <source>
        <dbReference type="EMBL" id="TFK70806.1"/>
    </source>
</evidence>
<dbReference type="EMBL" id="ML208307">
    <property type="protein sequence ID" value="TFK70806.1"/>
    <property type="molecule type" value="Genomic_DNA"/>
</dbReference>
<gene>
    <name evidence="1" type="ORF">BDN72DRAFT_503191</name>
</gene>
<protein>
    <submittedName>
        <fullName evidence="1">Uncharacterized protein</fullName>
    </submittedName>
</protein>
<name>A0ACD3AYF6_9AGAR</name>
<dbReference type="Proteomes" id="UP000308600">
    <property type="component" value="Unassembled WGS sequence"/>
</dbReference>
<accession>A0ACD3AYF6</accession>
<keyword evidence="2" id="KW-1185">Reference proteome</keyword>
<sequence>MCWYLCQGRNDTTLARTASTLTRLIYQVGATGLATSLIAVAALVAYIIRPKSFIFIAIHFSLGRMYTNSLLVSLNARVNLQKDDHVVVPANGILVSITRSNIHEYDTITSRQSATIVRPLDTRLEVNL</sequence>
<proteinExistence type="predicted"/>
<organism evidence="1 2">
    <name type="scientific">Pluteus cervinus</name>
    <dbReference type="NCBI Taxonomy" id="181527"/>
    <lineage>
        <taxon>Eukaryota</taxon>
        <taxon>Fungi</taxon>
        <taxon>Dikarya</taxon>
        <taxon>Basidiomycota</taxon>
        <taxon>Agaricomycotina</taxon>
        <taxon>Agaricomycetes</taxon>
        <taxon>Agaricomycetidae</taxon>
        <taxon>Agaricales</taxon>
        <taxon>Pluteineae</taxon>
        <taxon>Pluteaceae</taxon>
        <taxon>Pluteus</taxon>
    </lineage>
</organism>
<reference evidence="1 2" key="1">
    <citation type="journal article" date="2019" name="Nat. Ecol. Evol.">
        <title>Megaphylogeny resolves global patterns of mushroom evolution.</title>
        <authorList>
            <person name="Varga T."/>
            <person name="Krizsan K."/>
            <person name="Foldi C."/>
            <person name="Dima B."/>
            <person name="Sanchez-Garcia M."/>
            <person name="Sanchez-Ramirez S."/>
            <person name="Szollosi G.J."/>
            <person name="Szarkandi J.G."/>
            <person name="Papp V."/>
            <person name="Albert L."/>
            <person name="Andreopoulos W."/>
            <person name="Angelini C."/>
            <person name="Antonin V."/>
            <person name="Barry K.W."/>
            <person name="Bougher N.L."/>
            <person name="Buchanan P."/>
            <person name="Buyck B."/>
            <person name="Bense V."/>
            <person name="Catcheside P."/>
            <person name="Chovatia M."/>
            <person name="Cooper J."/>
            <person name="Damon W."/>
            <person name="Desjardin D."/>
            <person name="Finy P."/>
            <person name="Geml J."/>
            <person name="Haridas S."/>
            <person name="Hughes K."/>
            <person name="Justo A."/>
            <person name="Karasinski D."/>
            <person name="Kautmanova I."/>
            <person name="Kiss B."/>
            <person name="Kocsube S."/>
            <person name="Kotiranta H."/>
            <person name="LaButti K.M."/>
            <person name="Lechner B.E."/>
            <person name="Liimatainen K."/>
            <person name="Lipzen A."/>
            <person name="Lukacs Z."/>
            <person name="Mihaltcheva S."/>
            <person name="Morgado L.N."/>
            <person name="Niskanen T."/>
            <person name="Noordeloos M.E."/>
            <person name="Ohm R.A."/>
            <person name="Ortiz-Santana B."/>
            <person name="Ovrebo C."/>
            <person name="Racz N."/>
            <person name="Riley R."/>
            <person name="Savchenko A."/>
            <person name="Shiryaev A."/>
            <person name="Soop K."/>
            <person name="Spirin V."/>
            <person name="Szebenyi C."/>
            <person name="Tomsovsky M."/>
            <person name="Tulloss R.E."/>
            <person name="Uehling J."/>
            <person name="Grigoriev I.V."/>
            <person name="Vagvolgyi C."/>
            <person name="Papp T."/>
            <person name="Martin F.M."/>
            <person name="Miettinen O."/>
            <person name="Hibbett D.S."/>
            <person name="Nagy L.G."/>
        </authorList>
    </citation>
    <scope>NUCLEOTIDE SEQUENCE [LARGE SCALE GENOMIC DNA]</scope>
    <source>
        <strain evidence="1 2">NL-1719</strain>
    </source>
</reference>
<evidence type="ECO:0000313" key="2">
    <source>
        <dbReference type="Proteomes" id="UP000308600"/>
    </source>
</evidence>